<dbReference type="PROSITE" id="PS50041">
    <property type="entry name" value="C_TYPE_LECTIN_2"/>
    <property type="match status" value="1"/>
</dbReference>
<feature type="signal peptide" evidence="1">
    <location>
        <begin position="1"/>
        <end position="23"/>
    </location>
</feature>
<dbReference type="InterPro" id="IPR001304">
    <property type="entry name" value="C-type_lectin-like"/>
</dbReference>
<proteinExistence type="predicted"/>
<reference evidence="3" key="2">
    <citation type="journal article" date="2015" name="Gigascience">
        <title>Reconstructing a comprehensive transcriptome assembly of a white-pupal translocated strain of the pest fruit fly Bactrocera cucurbitae.</title>
        <authorList>
            <person name="Sim S.B."/>
            <person name="Calla B."/>
            <person name="Hall B."/>
            <person name="DeRego T."/>
            <person name="Geib S.M."/>
        </authorList>
    </citation>
    <scope>NUCLEOTIDE SEQUENCE</scope>
</reference>
<dbReference type="Pfam" id="PF00059">
    <property type="entry name" value="Lectin_C"/>
    <property type="match status" value="1"/>
</dbReference>
<evidence type="ECO:0000256" key="1">
    <source>
        <dbReference type="SAM" id="SignalP"/>
    </source>
</evidence>
<feature type="domain" description="C-type lectin" evidence="2">
    <location>
        <begin position="40"/>
        <end position="160"/>
    </location>
</feature>
<dbReference type="InterPro" id="IPR016186">
    <property type="entry name" value="C-type_lectin-like/link_sf"/>
</dbReference>
<dbReference type="InterPro" id="IPR050111">
    <property type="entry name" value="C-type_lectin/snaclec_domain"/>
</dbReference>
<gene>
    <name evidence="3" type="primary">LECA_5</name>
    <name evidence="3" type="ORF">g.16407</name>
</gene>
<dbReference type="CDD" id="cd00037">
    <property type="entry name" value="CLECT"/>
    <property type="match status" value="1"/>
</dbReference>
<dbReference type="PANTHER" id="PTHR22803">
    <property type="entry name" value="MANNOSE, PHOSPHOLIPASE, LECTIN RECEPTOR RELATED"/>
    <property type="match status" value="1"/>
</dbReference>
<accession>A0A0A1XKI3</accession>
<evidence type="ECO:0000259" key="2">
    <source>
        <dbReference type="PROSITE" id="PS50041"/>
    </source>
</evidence>
<dbReference type="AlphaFoldDB" id="A0A0A1XKI3"/>
<reference evidence="3" key="1">
    <citation type="submission" date="2014-11" db="EMBL/GenBank/DDBJ databases">
        <authorList>
            <person name="Geib S."/>
        </authorList>
    </citation>
    <scope>NUCLEOTIDE SEQUENCE</scope>
</reference>
<dbReference type="SMART" id="SM00034">
    <property type="entry name" value="CLECT"/>
    <property type="match status" value="1"/>
</dbReference>
<keyword evidence="1" id="KW-0732">Signal</keyword>
<dbReference type="EMBL" id="GBXI01003224">
    <property type="protein sequence ID" value="JAD11068.1"/>
    <property type="molecule type" value="Transcribed_RNA"/>
</dbReference>
<name>A0A0A1XKI3_ZEUCU</name>
<evidence type="ECO:0000313" key="3">
    <source>
        <dbReference type="EMBL" id="JAD11068.1"/>
    </source>
</evidence>
<feature type="chain" id="PRO_5001983485" evidence="1">
    <location>
        <begin position="24"/>
        <end position="205"/>
    </location>
</feature>
<dbReference type="Gene3D" id="3.10.100.10">
    <property type="entry name" value="Mannose-Binding Protein A, subunit A"/>
    <property type="match status" value="1"/>
</dbReference>
<protein>
    <submittedName>
        <fullName evidence="3">Lectin subunit alpha</fullName>
    </submittedName>
</protein>
<dbReference type="InterPro" id="IPR016187">
    <property type="entry name" value="CTDL_fold"/>
</dbReference>
<dbReference type="OrthoDB" id="6340082at2759"/>
<sequence>MEFLQYSLLFLLFINSLFYTTCSTSVQEEVGMDLHPFVKIGSKYYLVHALELNWHGAAHLCRSYDSDLLTIESEAEMNALFSHLIGLYSFAHIWTSSNDLSDEGKYVSLNSGRPMIYTFWGPNEPNNAGDVEDCVEVLLNNVSFTMNDNNCSKKMRVICEKRLPLNTRNSATNELSMCEQLTTNCTLKALVDAYLQTSNINNCRA</sequence>
<dbReference type="SUPFAM" id="SSF56436">
    <property type="entry name" value="C-type lectin-like"/>
    <property type="match status" value="1"/>
</dbReference>
<organism evidence="3">
    <name type="scientific">Zeugodacus cucurbitae</name>
    <name type="common">Melon fruit fly</name>
    <name type="synonym">Bactrocera cucurbitae</name>
    <dbReference type="NCBI Taxonomy" id="28588"/>
    <lineage>
        <taxon>Eukaryota</taxon>
        <taxon>Metazoa</taxon>
        <taxon>Ecdysozoa</taxon>
        <taxon>Arthropoda</taxon>
        <taxon>Hexapoda</taxon>
        <taxon>Insecta</taxon>
        <taxon>Pterygota</taxon>
        <taxon>Neoptera</taxon>
        <taxon>Endopterygota</taxon>
        <taxon>Diptera</taxon>
        <taxon>Brachycera</taxon>
        <taxon>Muscomorpha</taxon>
        <taxon>Tephritoidea</taxon>
        <taxon>Tephritidae</taxon>
        <taxon>Zeugodacus</taxon>
        <taxon>Zeugodacus</taxon>
    </lineage>
</organism>